<dbReference type="Gene3D" id="3.15.10.30">
    <property type="entry name" value="Haemolymph juvenile hormone binding protein"/>
    <property type="match status" value="1"/>
</dbReference>
<keyword evidence="2" id="KW-1185">Reference proteome</keyword>
<name>A0A6J1X8Z8_GALME</name>
<keyword evidence="1" id="KW-0732">Signal</keyword>
<dbReference type="RefSeq" id="XP_026764370.2">
    <property type="nucleotide sequence ID" value="XM_026908569.3"/>
</dbReference>
<evidence type="ECO:0000256" key="1">
    <source>
        <dbReference type="SAM" id="SignalP"/>
    </source>
</evidence>
<organism evidence="2 3">
    <name type="scientific">Galleria mellonella</name>
    <name type="common">Greater wax moth</name>
    <dbReference type="NCBI Taxonomy" id="7137"/>
    <lineage>
        <taxon>Eukaryota</taxon>
        <taxon>Metazoa</taxon>
        <taxon>Ecdysozoa</taxon>
        <taxon>Arthropoda</taxon>
        <taxon>Hexapoda</taxon>
        <taxon>Insecta</taxon>
        <taxon>Pterygota</taxon>
        <taxon>Neoptera</taxon>
        <taxon>Endopterygota</taxon>
        <taxon>Lepidoptera</taxon>
        <taxon>Glossata</taxon>
        <taxon>Ditrysia</taxon>
        <taxon>Pyraloidea</taxon>
        <taxon>Pyralidae</taxon>
        <taxon>Galleriinae</taxon>
        <taxon>Galleria</taxon>
    </lineage>
</organism>
<dbReference type="InterPro" id="IPR038606">
    <property type="entry name" value="To_sf"/>
</dbReference>
<feature type="chain" id="PRO_5046376803" evidence="1">
    <location>
        <begin position="16"/>
        <end position="254"/>
    </location>
</feature>
<dbReference type="KEGG" id="gmw:113522760"/>
<dbReference type="Proteomes" id="UP001652740">
    <property type="component" value="Unplaced"/>
</dbReference>
<accession>A0A6J1X8Z8</accession>
<sequence>MKVFYLLSIVCLVRAGPVDFVHVNKNEVMNTASPRFFENVIEELLESVREIILNGNEDIPVLDPFVIDHLDLDDETIPLPGARVTINDGTVKNLGTFIIDHLRTTTVVLVTVIELEVHIPVIEVTADEYDLFLPVMDLTIFGKGDFNIQLVEPRVDINLRYAVLSGVSADVKVSLGSFEPQINGLFYDQAASDFVNLVLKLLVEDLLVEYEDDINTFLSDLVGEILADVLPGLIPYRGIINNLGLNTYAVNYEK</sequence>
<reference evidence="3" key="1">
    <citation type="submission" date="2025-08" db="UniProtKB">
        <authorList>
            <consortium name="RefSeq"/>
        </authorList>
    </citation>
    <scope>IDENTIFICATION</scope>
    <source>
        <tissue evidence="3">Whole larvae</tissue>
    </source>
</reference>
<feature type="signal peptide" evidence="1">
    <location>
        <begin position="1"/>
        <end position="15"/>
    </location>
</feature>
<proteinExistence type="predicted"/>
<dbReference type="Pfam" id="PF06585">
    <property type="entry name" value="JHBP"/>
    <property type="match status" value="1"/>
</dbReference>
<dbReference type="SMART" id="SM00700">
    <property type="entry name" value="JHBP"/>
    <property type="match status" value="1"/>
</dbReference>
<dbReference type="PANTHER" id="PTHR11008">
    <property type="entry name" value="PROTEIN TAKEOUT-LIKE PROTEIN"/>
    <property type="match status" value="1"/>
</dbReference>
<evidence type="ECO:0000313" key="2">
    <source>
        <dbReference type="Proteomes" id="UP001652740"/>
    </source>
</evidence>
<gene>
    <name evidence="3" type="primary">LOC113522760</name>
</gene>
<protein>
    <submittedName>
        <fullName evidence="3">Uncharacterized protein LOC113522760</fullName>
    </submittedName>
</protein>
<dbReference type="AlphaFoldDB" id="A0A6J1X8Z8"/>
<evidence type="ECO:0000313" key="3">
    <source>
        <dbReference type="RefSeq" id="XP_026764370.2"/>
    </source>
</evidence>
<dbReference type="GeneID" id="113522760"/>
<dbReference type="PANTHER" id="PTHR11008:SF9">
    <property type="entry name" value="PROTEIN TAKEOUT-LIKE PROTEIN"/>
    <property type="match status" value="1"/>
</dbReference>
<dbReference type="InParanoid" id="A0A6J1X8Z8"/>
<dbReference type="InterPro" id="IPR010562">
    <property type="entry name" value="Haemolymph_juvenile_hormone-bd"/>
</dbReference>